<dbReference type="AlphaFoldDB" id="A0A7J6T737"/>
<evidence type="ECO:0000313" key="2">
    <source>
        <dbReference type="Proteomes" id="UP000553632"/>
    </source>
</evidence>
<accession>A0A7J6T737</accession>
<dbReference type="EMBL" id="JABANO010013183">
    <property type="protein sequence ID" value="KAF4740552.1"/>
    <property type="molecule type" value="Genomic_DNA"/>
</dbReference>
<dbReference type="Proteomes" id="UP000553632">
    <property type="component" value="Unassembled WGS sequence"/>
</dbReference>
<reference evidence="1 2" key="1">
    <citation type="submission" date="2020-04" db="EMBL/GenBank/DDBJ databases">
        <title>Perkinsus olseni comparative genomics.</title>
        <authorList>
            <person name="Bogema D.R."/>
        </authorList>
    </citation>
    <scope>NUCLEOTIDE SEQUENCE [LARGE SCALE GENOMIC DNA]</scope>
    <source>
        <strain evidence="1 2">ATCC PRA-207</strain>
    </source>
</reference>
<comment type="caution">
    <text evidence="1">The sequence shown here is derived from an EMBL/GenBank/DDBJ whole genome shotgun (WGS) entry which is preliminary data.</text>
</comment>
<evidence type="ECO:0000313" key="1">
    <source>
        <dbReference type="EMBL" id="KAF4740552.1"/>
    </source>
</evidence>
<feature type="non-terminal residue" evidence="1">
    <location>
        <position position="101"/>
    </location>
</feature>
<feature type="non-terminal residue" evidence="1">
    <location>
        <position position="1"/>
    </location>
</feature>
<sequence>EEKTLDLLTKFNAMSQNAEETKLNPDIYLTTSQGQDGSTKVDDLQLQLQSIVKLRGEIQKEIVAQQIKYDSIQSLLEAGRRFKDFHNPTSTPCPSQGNEST</sequence>
<name>A0A7J6T737_PEROL</name>
<proteinExistence type="predicted"/>
<gene>
    <name evidence="1" type="ORF">FOZ63_021377</name>
</gene>
<protein>
    <submittedName>
        <fullName evidence="1">Uncharacterized protein</fullName>
    </submittedName>
</protein>
<keyword evidence="2" id="KW-1185">Reference proteome</keyword>
<organism evidence="1 2">
    <name type="scientific">Perkinsus olseni</name>
    <name type="common">Perkinsus atlanticus</name>
    <dbReference type="NCBI Taxonomy" id="32597"/>
    <lineage>
        <taxon>Eukaryota</taxon>
        <taxon>Sar</taxon>
        <taxon>Alveolata</taxon>
        <taxon>Perkinsozoa</taxon>
        <taxon>Perkinsea</taxon>
        <taxon>Perkinsida</taxon>
        <taxon>Perkinsidae</taxon>
        <taxon>Perkinsus</taxon>
    </lineage>
</organism>